<evidence type="ECO:0000256" key="1">
    <source>
        <dbReference type="SAM" id="MobiDB-lite"/>
    </source>
</evidence>
<organism evidence="2 3">
    <name type="scientific">Enhygromyxa salina</name>
    <dbReference type="NCBI Taxonomy" id="215803"/>
    <lineage>
        <taxon>Bacteria</taxon>
        <taxon>Pseudomonadati</taxon>
        <taxon>Myxococcota</taxon>
        <taxon>Polyangia</taxon>
        <taxon>Nannocystales</taxon>
        <taxon>Nannocystaceae</taxon>
        <taxon>Enhygromyxa</taxon>
    </lineage>
</organism>
<reference evidence="2 3" key="1">
    <citation type="submission" date="2014-12" db="EMBL/GenBank/DDBJ databases">
        <title>Genome assembly of Enhygromyxa salina DSM 15201.</title>
        <authorList>
            <person name="Sharma G."/>
            <person name="Subramanian S."/>
        </authorList>
    </citation>
    <scope>NUCLEOTIDE SEQUENCE [LARGE SCALE GENOMIC DNA]</scope>
    <source>
        <strain evidence="2 3">DSM 15201</strain>
    </source>
</reference>
<accession>A0A0C2CU45</accession>
<evidence type="ECO:0000313" key="3">
    <source>
        <dbReference type="Proteomes" id="UP000031599"/>
    </source>
</evidence>
<dbReference type="Proteomes" id="UP000031599">
    <property type="component" value="Unassembled WGS sequence"/>
</dbReference>
<feature type="region of interest" description="Disordered" evidence="1">
    <location>
        <begin position="1"/>
        <end position="22"/>
    </location>
</feature>
<dbReference type="AlphaFoldDB" id="A0A0C2CU45"/>
<dbReference type="EMBL" id="JMCC02000106">
    <property type="protein sequence ID" value="KIG13135.1"/>
    <property type="molecule type" value="Genomic_DNA"/>
</dbReference>
<name>A0A0C2CU45_9BACT</name>
<protein>
    <submittedName>
        <fullName evidence="2">Uncharacterized protein</fullName>
    </submittedName>
</protein>
<sequence length="67" mass="8038">MDQRAGAQRATTGHLHNRRPRARLRLGAVPHMGVWRRLVRGSDLRFTCVRRDGQQQEREERDRREFM</sequence>
<gene>
    <name evidence="2" type="ORF">DB30_00513</name>
</gene>
<proteinExistence type="predicted"/>
<comment type="caution">
    <text evidence="2">The sequence shown here is derived from an EMBL/GenBank/DDBJ whole genome shotgun (WGS) entry which is preliminary data.</text>
</comment>
<evidence type="ECO:0000313" key="2">
    <source>
        <dbReference type="EMBL" id="KIG13135.1"/>
    </source>
</evidence>